<dbReference type="InterPro" id="IPR036188">
    <property type="entry name" value="FAD/NAD-bd_sf"/>
</dbReference>
<accession>A0ABW7AKJ6</accession>
<dbReference type="EMBL" id="JBICRM010000018">
    <property type="protein sequence ID" value="MFG1706976.1"/>
    <property type="molecule type" value="Genomic_DNA"/>
</dbReference>
<dbReference type="Gene3D" id="3.50.50.60">
    <property type="entry name" value="FAD/NAD(P)-binding domain"/>
    <property type="match status" value="1"/>
</dbReference>
<evidence type="ECO:0000313" key="6">
    <source>
        <dbReference type="Proteomes" id="UP001603978"/>
    </source>
</evidence>
<comment type="caution">
    <text evidence="5">The sequence shown here is derived from an EMBL/GenBank/DDBJ whole genome shotgun (WGS) entry which is preliminary data.</text>
</comment>
<proteinExistence type="predicted"/>
<protein>
    <recommendedName>
        <fullName evidence="3">Pyridine nucleotide-disulfide oxidoreductase domain-containing protein 2</fullName>
    </recommendedName>
</protein>
<dbReference type="Proteomes" id="UP001603978">
    <property type="component" value="Unassembled WGS sequence"/>
</dbReference>
<evidence type="ECO:0000313" key="5">
    <source>
        <dbReference type="EMBL" id="MFG1706976.1"/>
    </source>
</evidence>
<dbReference type="PANTHER" id="PTHR10668">
    <property type="entry name" value="PHYTOENE DEHYDROGENASE"/>
    <property type="match status" value="1"/>
</dbReference>
<dbReference type="SUPFAM" id="SSF51905">
    <property type="entry name" value="FAD/NAD(P)-binding domain"/>
    <property type="match status" value="1"/>
</dbReference>
<feature type="domain" description="Amine oxidase" evidence="4">
    <location>
        <begin position="4"/>
        <end position="483"/>
    </location>
</feature>
<evidence type="ECO:0000256" key="1">
    <source>
        <dbReference type="ARBA" id="ARBA00037217"/>
    </source>
</evidence>
<dbReference type="InterPro" id="IPR002937">
    <property type="entry name" value="Amino_oxidase"/>
</dbReference>
<evidence type="ECO:0000256" key="2">
    <source>
        <dbReference type="ARBA" id="ARBA00038825"/>
    </source>
</evidence>
<dbReference type="RefSeq" id="WP_393170458.1">
    <property type="nucleotide sequence ID" value="NZ_JBICRM010000018.1"/>
</dbReference>
<evidence type="ECO:0000259" key="4">
    <source>
        <dbReference type="Pfam" id="PF01593"/>
    </source>
</evidence>
<organism evidence="5 6">
    <name type="scientific">Nonomuraea marmarensis</name>
    <dbReference type="NCBI Taxonomy" id="3351344"/>
    <lineage>
        <taxon>Bacteria</taxon>
        <taxon>Bacillati</taxon>
        <taxon>Actinomycetota</taxon>
        <taxon>Actinomycetes</taxon>
        <taxon>Streptosporangiales</taxon>
        <taxon>Streptosporangiaceae</taxon>
        <taxon>Nonomuraea</taxon>
    </lineage>
</organism>
<comment type="subunit">
    <text evidence="2">Interacts with COX5B; this interaction may contribute to localize PYROXD2 to the inner face of the inner mitochondrial membrane.</text>
</comment>
<evidence type="ECO:0000256" key="3">
    <source>
        <dbReference type="ARBA" id="ARBA00040298"/>
    </source>
</evidence>
<reference evidence="5 6" key="1">
    <citation type="submission" date="2024-10" db="EMBL/GenBank/DDBJ databases">
        <authorList>
            <person name="Topkara A.R."/>
            <person name="Saygin H."/>
        </authorList>
    </citation>
    <scope>NUCLEOTIDE SEQUENCE [LARGE SCALE GENOMIC DNA]</scope>
    <source>
        <strain evidence="5 6">M3C6</strain>
    </source>
</reference>
<dbReference type="Gene3D" id="3.90.660.50">
    <property type="match status" value="1"/>
</dbReference>
<sequence>MLGTYLSRLGLKIALLERRMMFGGGLSTVEPGPPGFYQNPHSINHFNITEAPWYRDLGLAATVPYATPRFDFAQPHADGTSLVFSRDVDETCASIARFSQRDAETFREWNRRADAISDAIFMAERYSEPLPEDERNALLSGSAVGRDFLEIIERQPLDLMNELFENERVKLLMLFKLSIFGTVLYDAVSQRSPMGAAIRGFDLAAGYQVCVGGSWNLARGLMESYIRAGGTFLNHAEVERIVVDDNQAKGVELADGRELTARRFVASTLDVPQTFTRLVGSEQLPAGYRTKVANFKPTAWTLFGVHLALREAPDYLGSDFDPNVNRALKYNVGCESVEELFALHDEVAANKIPEHISFGTGHITQFDPSQAPPGHHTAYAWHVMPYAPEGSPDNIEPVKAEFTERVLEKWREYAPNMTRDNILHAWTMTANDYSRTLINMRQGDIFMGSFAGEQSMWNHFGYRTPIDGLYMAGSPTHPGGAISGGAGYIVSRIIAEDLGLTPWWEPVDARAAMEKAAEKGWT</sequence>
<gene>
    <name evidence="5" type="ORF">ACFLIM_27660</name>
</gene>
<dbReference type="PANTHER" id="PTHR10668:SF103">
    <property type="entry name" value="PYRIDINE NUCLEOTIDE-DISULFIDE OXIDOREDUCTASE DOMAIN-CONTAINING PROTEIN 2"/>
    <property type="match status" value="1"/>
</dbReference>
<dbReference type="Pfam" id="PF01593">
    <property type="entry name" value="Amino_oxidase"/>
    <property type="match status" value="1"/>
</dbReference>
<comment type="function">
    <text evidence="1">Probable oxidoreductase that may play a role as regulator of mitochondrial function.</text>
</comment>
<name>A0ABW7AKJ6_9ACTN</name>
<keyword evidence="6" id="KW-1185">Reference proteome</keyword>